<keyword evidence="2" id="KW-1185">Reference proteome</keyword>
<reference evidence="3" key="3">
    <citation type="submission" date="2025-08" db="UniProtKB">
        <authorList>
            <consortium name="RefSeq"/>
        </authorList>
    </citation>
    <scope>IDENTIFICATION</scope>
    <source>
        <strain evidence="3">NI907</strain>
    </source>
</reference>
<keyword evidence="1" id="KW-0732">Signal</keyword>
<dbReference type="InterPro" id="IPR008701">
    <property type="entry name" value="NPP1"/>
</dbReference>
<accession>A0A6P8B0L5</accession>
<evidence type="ECO:0000313" key="2">
    <source>
        <dbReference type="Proteomes" id="UP000515153"/>
    </source>
</evidence>
<sequence length="296" mass="32533">MFYTQSSSLSSVLCAMLVISKQAGFTTASPVPETPLWARASKGAPQALPLKADARYLKFQPSMDFDTDGCYNWPAIDKKGTVSAGLPSGTTVPARSSGCRDPSDLDNNNVYARRRCNRGWCAYMYAYYFPKDVGAFLGAGGHRHDWEHVIVWTKSDVGTGGAYNNEGVMYVGASEHGGYDVKPVAKVRMDGTHPKIVYHLDGIRTHAFRFADEDDDEIENAKGVWFRGDLVSWDGFPSGVRQKLLSADFGSAHLALKDGDFTQDLIETMNMSAMKYGPKKDEFDCAYDEQPATGSK</sequence>
<dbReference type="PANTHER" id="PTHR33657:SF6">
    <property type="entry name" value="SECRETED PROTEIN"/>
    <property type="match status" value="1"/>
</dbReference>
<organism evidence="2 3">
    <name type="scientific">Pyricularia grisea</name>
    <name type="common">Crabgrass-specific blast fungus</name>
    <name type="synonym">Magnaporthe grisea</name>
    <dbReference type="NCBI Taxonomy" id="148305"/>
    <lineage>
        <taxon>Eukaryota</taxon>
        <taxon>Fungi</taxon>
        <taxon>Dikarya</taxon>
        <taxon>Ascomycota</taxon>
        <taxon>Pezizomycotina</taxon>
        <taxon>Sordariomycetes</taxon>
        <taxon>Sordariomycetidae</taxon>
        <taxon>Magnaporthales</taxon>
        <taxon>Pyriculariaceae</taxon>
        <taxon>Pyricularia</taxon>
    </lineage>
</organism>
<evidence type="ECO:0000313" key="3">
    <source>
        <dbReference type="RefSeq" id="XP_030980695.1"/>
    </source>
</evidence>
<evidence type="ECO:0000256" key="1">
    <source>
        <dbReference type="SAM" id="SignalP"/>
    </source>
</evidence>
<proteinExistence type="predicted"/>
<dbReference type="RefSeq" id="XP_030980695.1">
    <property type="nucleotide sequence ID" value="XM_031127817.1"/>
</dbReference>
<feature type="signal peptide" evidence="1">
    <location>
        <begin position="1"/>
        <end position="28"/>
    </location>
</feature>
<feature type="chain" id="PRO_5028144814" evidence="1">
    <location>
        <begin position="29"/>
        <end position="296"/>
    </location>
</feature>
<reference evidence="3" key="1">
    <citation type="journal article" date="2019" name="Mol. Biol. Evol.">
        <title>Blast fungal genomes show frequent chromosomal changes, gene gains and losses, and effector gene turnover.</title>
        <authorList>
            <person name="Gomez Luciano L.B."/>
            <person name="Jason Tsai I."/>
            <person name="Chuma I."/>
            <person name="Tosa Y."/>
            <person name="Chen Y.H."/>
            <person name="Li J.Y."/>
            <person name="Li M.Y."/>
            <person name="Jade Lu M.Y."/>
            <person name="Nakayashiki H."/>
            <person name="Li W.H."/>
        </authorList>
    </citation>
    <scope>NUCLEOTIDE SEQUENCE</scope>
    <source>
        <strain evidence="3">NI907</strain>
    </source>
</reference>
<dbReference type="PANTHER" id="PTHR33657">
    <property type="entry name" value="DOMAIN PROTEIN, PUTATIVE (AFU_ORTHOLOGUE AFUA_5G00600)-RELATED"/>
    <property type="match status" value="1"/>
</dbReference>
<dbReference type="GeneID" id="41962726"/>
<dbReference type="Proteomes" id="UP000515153">
    <property type="component" value="Unplaced"/>
</dbReference>
<protein>
    <submittedName>
        <fullName evidence="3">Uncharacterized protein</fullName>
    </submittedName>
</protein>
<name>A0A6P8B0L5_PYRGI</name>
<reference evidence="3" key="2">
    <citation type="submission" date="2019-10" db="EMBL/GenBank/DDBJ databases">
        <authorList>
            <consortium name="NCBI Genome Project"/>
        </authorList>
    </citation>
    <scope>NUCLEOTIDE SEQUENCE</scope>
    <source>
        <strain evidence="3">NI907</strain>
    </source>
</reference>
<gene>
    <name evidence="3" type="ORF">PgNI_07811</name>
</gene>
<dbReference type="AlphaFoldDB" id="A0A6P8B0L5"/>
<dbReference type="Pfam" id="PF05630">
    <property type="entry name" value="NPP1"/>
    <property type="match status" value="1"/>
</dbReference>
<dbReference type="KEGG" id="pgri:PgNI_07811"/>